<dbReference type="Pfam" id="PF11974">
    <property type="entry name" value="bMG3"/>
    <property type="match status" value="1"/>
</dbReference>
<protein>
    <submittedName>
        <fullName evidence="7">Alpha-2-macroglobulin family protein</fullName>
    </submittedName>
</protein>
<feature type="domain" description="Alpha-2-macroglobulin" evidence="6">
    <location>
        <begin position="1264"/>
        <end position="1353"/>
    </location>
</feature>
<evidence type="ECO:0000256" key="2">
    <source>
        <dbReference type="ARBA" id="ARBA00022729"/>
    </source>
</evidence>
<dbReference type="CDD" id="cd02891">
    <property type="entry name" value="A2M_like"/>
    <property type="match status" value="1"/>
</dbReference>
<comment type="caution">
    <text evidence="7">The sequence shown here is derived from an EMBL/GenBank/DDBJ whole genome shotgun (WGS) entry which is preliminary data.</text>
</comment>
<dbReference type="SUPFAM" id="SSF48239">
    <property type="entry name" value="Terpenoid cyclases/Protein prenyltransferases"/>
    <property type="match status" value="1"/>
</dbReference>
<feature type="transmembrane region" description="Helical" evidence="4">
    <location>
        <begin position="59"/>
        <end position="78"/>
    </location>
</feature>
<dbReference type="InterPro" id="IPR001599">
    <property type="entry name" value="Macroglobln_a2"/>
</dbReference>
<dbReference type="InterPro" id="IPR021868">
    <property type="entry name" value="Alpha_2_Macroglob_MG3"/>
</dbReference>
<dbReference type="InterPro" id="IPR051802">
    <property type="entry name" value="YfhM-like"/>
</dbReference>
<dbReference type="InterPro" id="IPR002890">
    <property type="entry name" value="MG2"/>
</dbReference>
<comment type="similarity">
    <text evidence="1">Belongs to the protease inhibitor I39 (alpha-2-macroglobulin) family. Bacterial alpha-2-macroglobulin subfamily.</text>
</comment>
<evidence type="ECO:0000313" key="7">
    <source>
        <dbReference type="EMBL" id="MBE9609056.1"/>
    </source>
</evidence>
<feature type="region of interest" description="Disordered" evidence="3">
    <location>
        <begin position="1848"/>
        <end position="1877"/>
    </location>
</feature>
<keyword evidence="8" id="KW-1185">Reference proteome</keyword>
<dbReference type="RefSeq" id="WP_194115579.1">
    <property type="nucleotide sequence ID" value="NZ_JADFUA010000003.1"/>
</dbReference>
<evidence type="ECO:0000256" key="3">
    <source>
        <dbReference type="SAM" id="MobiDB-lite"/>
    </source>
</evidence>
<dbReference type="SMART" id="SM01360">
    <property type="entry name" value="A2M"/>
    <property type="match status" value="1"/>
</dbReference>
<sequence>MVALRRCLGWLLTFACTAGALVGRLAAALFGQWQAPAWLRWLGQRLRGMLCWLADRPKVAALVLVLMALALVGGVHGWKWYRSLPKPLVVEVQLTAPEATDYDVERPAPNPLVIEFGEAVAPLEQIEKPFDVADSSKGIRLEPEIAGQWQWENDRRLVFTPKSDWSVAQAFTVEIAKTGALKADVKLAEYEPEFRSAAFTAKLVESQFYQDPTDPNLKKLVAHVHFSHPVNAEEVEKAIELNLGSGLQWQAAGDKPFSVTLDKQKVNAYIHSAPLAIPREDSTIELEMARSVRAAAGGNKLAEAIKAEVTVPGLYSLRFNEIGMTLVDNERYEPEQVLVFGSNVPVATEALQGKVQAWLLPEFHPDTATDKRREPEGWGLSRISRKVLDAAAPLPLTAVPGAEKHNQQHGFKFKAPVGRYIYVTIAKGVPGFGGYQSGQAVAGLFRVEPYPKAVKLLSQGALLSLSGERKIGFVARGLKGVRVEIGRVLPGQLQHLVESSSSFAKPDISPNIADTLTERLVENRTLPPQEPGKAVYDSVDMGAYLNGAAGNRRGLFLVRLSEFDPAHPKNESNEPVDNRLILLTDLGILAKKGTDGSTDVFIQSLATGLPVADARVEVIGRNGLAVLGVQTDASGHARLPVLKNYQREKEPLLILASRGEDFSFLPLTRAYERLLDMSRFDVGGIENAATPQQLNAFVFSDRGLIRPGETAHLGVIVRTANWQGQLAGLPLEAEITDPRGLPVYKQQIKLDPTGFDTLDFASSDTSVAGDYQLGVYLVKNGQRGEQIGTGSFAVRDFEPDRLKVNAVLGKRQTEGWLKPEEVTAQVSVLQLFGAPAAGRRVEGEMVLSPTIPAFKSWPGYHFTPMGRFDEPVREQLAAATTNDAGDASLALNLTRFARATYRLHLTARAFEAGSGRGVAAEAATLVSSAPYLVGVKPDGALDFVARGSKRAASWIAVGPDLKPQAVNDLKLALVERRFVSVLTKQSDGTYKYESRKKEVVRDEKPFSLAAAASNLPLRTDEPGDFALVIKNADGLELNRLEYTVAGDANLSRSLERNAELQITLNKKGYAAGETIELNIRAPYTGAGLITIERDKVYQHVWFKADTTSSVQKITVPEGLEGNGYVTVQYLRDPASSEVFMSPLSFGTVPFEVNRERRQLDIKLDAPGEIRPGQALALRVQSAQPSRMVLVAVDEGILQVARYKTPQPLDHFFQKKALDVQTTQILDLLLPEFSRLMQTAAPGGDAEGALGRHLNPFKRKRQPPVAYWSGMQDIGPQAKTLNWTVPDTFNGKLRVFAIGVTADRVGVREVGVLVKGDLILSPNVPPAVTPGDEFTVSVGVFNNMNQPAKVSLQSKLGPGLTLVKGPTVLEIGAQREQVAELTLKATEQLGDAALTFVASANGKQGRALDSISVRPASVYRTAVTLGSFSKSELAQPLTRQLYPELRKVELAVGASPLFWTSGLSQYLEGYPYGCTEQMVSKALPALLLTPEAERSSGKSLKTFQITLRALRERQNDDGGFGLWAANPVGSDMASLHALHYLLEARERGLPVPPEMLSSGQEWLSQFASGESRGLAGARDRARAIYLLTRMGEMTSGQLASLQQELDARYARRWQKDLTAAYMAASYKLLKQDALALKLLRGVPWAADGQTQDKDDIYYDPLLHDAGKLYLTSTHFPTELDKVGMDVLQRISQRVSTQQYQSLSAAYLLLGLSAYDTAQRRNGLMLTASETRAAGIVPLTLGTGALERSKLSPQATGFRLLKQGDGTAFFALAESGFDRKTPAGALKQGLEVTRDYLGLDGKELKSPKIGEEFLIRLRIRSTGKEGVDQVALVDLLPGGVEVVYRPPAQVNQSADGDTGEGMADGEGEGAARPAWEPPLGEAKQSNWAIDYLDAREDRVVLYGYAGPDAQTFTYRVRATHAGTFTAPAPFAEAMYKPQVQARGVSRSVQIVKP</sequence>
<evidence type="ECO:0000259" key="6">
    <source>
        <dbReference type="SMART" id="SM01360"/>
    </source>
</evidence>
<name>A0A8J7K1D7_9NEIS</name>
<organism evidence="7 8">
    <name type="scientific">Chitinilyticum piscinae</name>
    <dbReference type="NCBI Taxonomy" id="2866724"/>
    <lineage>
        <taxon>Bacteria</taxon>
        <taxon>Pseudomonadati</taxon>
        <taxon>Pseudomonadota</taxon>
        <taxon>Betaproteobacteria</taxon>
        <taxon>Neisseriales</taxon>
        <taxon>Chitinibacteraceae</taxon>
        <taxon>Chitinilyticum</taxon>
    </lineage>
</organism>
<dbReference type="InterPro" id="IPR041203">
    <property type="entry name" value="Bact_A2M_MG5"/>
</dbReference>
<proteinExistence type="inferred from homology"/>
<evidence type="ECO:0000256" key="4">
    <source>
        <dbReference type="SAM" id="Phobius"/>
    </source>
</evidence>
<evidence type="ECO:0000256" key="1">
    <source>
        <dbReference type="ARBA" id="ARBA00010556"/>
    </source>
</evidence>
<keyword evidence="4" id="KW-0812">Transmembrane</keyword>
<dbReference type="Pfam" id="PF07703">
    <property type="entry name" value="A2M_BRD"/>
    <property type="match status" value="1"/>
</dbReference>
<dbReference type="Proteomes" id="UP000604481">
    <property type="component" value="Unassembled WGS sequence"/>
</dbReference>
<dbReference type="InterPro" id="IPR041246">
    <property type="entry name" value="Bact_MG10"/>
</dbReference>
<dbReference type="PANTHER" id="PTHR40094:SF1">
    <property type="entry name" value="UBIQUITIN DOMAIN-CONTAINING PROTEIN"/>
    <property type="match status" value="1"/>
</dbReference>
<keyword evidence="2" id="KW-0732">Signal</keyword>
<gene>
    <name evidence="7" type="ORF">INR99_06830</name>
</gene>
<dbReference type="Gene3D" id="2.60.40.3710">
    <property type="match status" value="1"/>
</dbReference>
<dbReference type="InterPro" id="IPR011625">
    <property type="entry name" value="A2M_N_BRD"/>
</dbReference>
<evidence type="ECO:0000259" key="5">
    <source>
        <dbReference type="SMART" id="SM01359"/>
    </source>
</evidence>
<dbReference type="GO" id="GO:0004866">
    <property type="term" value="F:endopeptidase inhibitor activity"/>
    <property type="evidence" value="ECO:0007669"/>
    <property type="project" value="InterPro"/>
</dbReference>
<dbReference type="Gene3D" id="2.60.40.1930">
    <property type="match status" value="1"/>
</dbReference>
<dbReference type="Pfam" id="PF17973">
    <property type="entry name" value="bMG10"/>
    <property type="match status" value="1"/>
</dbReference>
<dbReference type="Pfam" id="PF01835">
    <property type="entry name" value="MG2"/>
    <property type="match status" value="1"/>
</dbReference>
<feature type="domain" description="Alpha-2-macroglobulin bait region" evidence="5">
    <location>
        <begin position="1060"/>
        <end position="1199"/>
    </location>
</feature>
<evidence type="ECO:0000313" key="8">
    <source>
        <dbReference type="Proteomes" id="UP000604481"/>
    </source>
</evidence>
<accession>A0A8J7K1D7</accession>
<dbReference type="Gene3D" id="1.50.10.20">
    <property type="match status" value="1"/>
</dbReference>
<dbReference type="PANTHER" id="PTHR40094">
    <property type="entry name" value="ALPHA-2-MACROGLOBULIN HOMOLOG"/>
    <property type="match status" value="1"/>
</dbReference>
<keyword evidence="4" id="KW-0472">Membrane</keyword>
<dbReference type="InterPro" id="IPR008930">
    <property type="entry name" value="Terpenoid_cyclase/PrenylTrfase"/>
</dbReference>
<dbReference type="EMBL" id="JADFUA010000003">
    <property type="protein sequence ID" value="MBE9609056.1"/>
    <property type="molecule type" value="Genomic_DNA"/>
</dbReference>
<dbReference type="Pfam" id="PF17972">
    <property type="entry name" value="bMG5"/>
    <property type="match status" value="1"/>
</dbReference>
<reference evidence="7 8" key="1">
    <citation type="submission" date="2020-10" db="EMBL/GenBank/DDBJ databases">
        <title>The genome sequence of Chitinilyticum litopenaei 4Y14.</title>
        <authorList>
            <person name="Liu Y."/>
        </authorList>
    </citation>
    <scope>NUCLEOTIDE SEQUENCE [LARGE SCALE GENOMIC DNA]</scope>
    <source>
        <strain evidence="7 8">4Y14</strain>
    </source>
</reference>
<dbReference type="SMART" id="SM01359">
    <property type="entry name" value="A2M_N_2"/>
    <property type="match status" value="1"/>
</dbReference>
<dbReference type="Pfam" id="PF00207">
    <property type="entry name" value="A2M"/>
    <property type="match status" value="1"/>
</dbReference>
<keyword evidence="4" id="KW-1133">Transmembrane helix</keyword>